<dbReference type="InterPro" id="IPR050493">
    <property type="entry name" value="FAD-dep_Monooxygenase_BioMet"/>
</dbReference>
<dbReference type="PRINTS" id="PR00420">
    <property type="entry name" value="RNGMNOXGNASE"/>
</dbReference>
<dbReference type="SUPFAM" id="SSF51905">
    <property type="entry name" value="FAD/NAD(P)-binding domain"/>
    <property type="match status" value="1"/>
</dbReference>
<dbReference type="AlphaFoldDB" id="A0A813W1W9"/>
<dbReference type="Gene3D" id="3.50.50.60">
    <property type="entry name" value="FAD/NAD(P)-binding domain"/>
    <property type="match status" value="1"/>
</dbReference>
<sequence>MTIARSAAIIGGGIGGLTLANALIRSGLSVSLYERASHYTPTSGAALGLQPNGQIPLAYIGFKDSIQKLVHPFYHWQLIDEHGKVRSTSPRLGEYGQRFGYYVGGAIRAELVDMLKAPLEQNQCLHYSHKVIDLQQDAHGVTLSFENHHEQKPVRVDLVIGADGIHSTVVKKIFSATEPPIYSKENIFYGMIDNIDEQTSIGPIAAQKNTLTQCFSSGEFLCYRAGNQGQFMWAATYPSDTPPLTSSDAEWTHTNNQRELNRFLTLFPSTHPVHQCAAVTDQQRLLHFGLFYRKHRSDGWHRGRICLLGDACHATLPYAGQGANMAIEDAITLTSCLEKHQFQIEPALDEYYNKRFARTKRVVDISRYMGLFFHSQNSLLHVIRQSLYPKLMNSNAMIKIAEKELFENCPVPMEYKKIKT</sequence>
<protein>
    <recommendedName>
        <fullName evidence="3">FAD-binding domain-containing protein</fullName>
    </recommendedName>
</protein>
<keyword evidence="1" id="KW-0560">Oxidoreductase</keyword>
<evidence type="ECO:0000313" key="5">
    <source>
        <dbReference type="Proteomes" id="UP000663828"/>
    </source>
</evidence>
<gene>
    <name evidence="4" type="ORF">XAT740_LOCUS5355</name>
</gene>
<comment type="caution">
    <text evidence="4">The sequence shown here is derived from an EMBL/GenBank/DDBJ whole genome shotgun (WGS) entry which is preliminary data.</text>
</comment>
<keyword evidence="2" id="KW-0503">Monooxygenase</keyword>
<evidence type="ECO:0000259" key="3">
    <source>
        <dbReference type="Pfam" id="PF01494"/>
    </source>
</evidence>
<dbReference type="Proteomes" id="UP000663828">
    <property type="component" value="Unassembled WGS sequence"/>
</dbReference>
<evidence type="ECO:0000256" key="2">
    <source>
        <dbReference type="ARBA" id="ARBA00023033"/>
    </source>
</evidence>
<dbReference type="InterPro" id="IPR036188">
    <property type="entry name" value="FAD/NAD-bd_sf"/>
</dbReference>
<dbReference type="InterPro" id="IPR002938">
    <property type="entry name" value="FAD-bd"/>
</dbReference>
<name>A0A813W1W9_ADIRI</name>
<dbReference type="Pfam" id="PF01494">
    <property type="entry name" value="FAD_binding_3"/>
    <property type="match status" value="1"/>
</dbReference>
<evidence type="ECO:0000313" key="4">
    <source>
        <dbReference type="EMBL" id="CAF0848544.1"/>
    </source>
</evidence>
<dbReference type="PANTHER" id="PTHR13789">
    <property type="entry name" value="MONOOXYGENASE"/>
    <property type="match status" value="1"/>
</dbReference>
<proteinExistence type="predicted"/>
<dbReference type="EMBL" id="CAJNOR010000230">
    <property type="protein sequence ID" value="CAF0848544.1"/>
    <property type="molecule type" value="Genomic_DNA"/>
</dbReference>
<organism evidence="4 5">
    <name type="scientific">Adineta ricciae</name>
    <name type="common">Rotifer</name>
    <dbReference type="NCBI Taxonomy" id="249248"/>
    <lineage>
        <taxon>Eukaryota</taxon>
        <taxon>Metazoa</taxon>
        <taxon>Spiralia</taxon>
        <taxon>Gnathifera</taxon>
        <taxon>Rotifera</taxon>
        <taxon>Eurotatoria</taxon>
        <taxon>Bdelloidea</taxon>
        <taxon>Adinetida</taxon>
        <taxon>Adinetidae</taxon>
        <taxon>Adineta</taxon>
    </lineage>
</organism>
<dbReference type="GO" id="GO:0071949">
    <property type="term" value="F:FAD binding"/>
    <property type="evidence" value="ECO:0007669"/>
    <property type="project" value="InterPro"/>
</dbReference>
<dbReference type="PANTHER" id="PTHR13789:SF309">
    <property type="entry name" value="PUTATIVE (AFU_ORTHOLOGUE AFUA_6G14510)-RELATED"/>
    <property type="match status" value="1"/>
</dbReference>
<keyword evidence="5" id="KW-1185">Reference proteome</keyword>
<reference evidence="4" key="1">
    <citation type="submission" date="2021-02" db="EMBL/GenBank/DDBJ databases">
        <authorList>
            <person name="Nowell W R."/>
        </authorList>
    </citation>
    <scope>NUCLEOTIDE SEQUENCE</scope>
</reference>
<feature type="domain" description="FAD-binding" evidence="3">
    <location>
        <begin position="7"/>
        <end position="365"/>
    </location>
</feature>
<accession>A0A813W1W9</accession>
<evidence type="ECO:0000256" key="1">
    <source>
        <dbReference type="ARBA" id="ARBA00023002"/>
    </source>
</evidence>
<dbReference type="GO" id="GO:0004497">
    <property type="term" value="F:monooxygenase activity"/>
    <property type="evidence" value="ECO:0007669"/>
    <property type="project" value="UniProtKB-KW"/>
</dbReference>